<name>A0A1Y2IMW7_TRAC3</name>
<dbReference type="AlphaFoldDB" id="A0A1Y2IMW7"/>
<dbReference type="EMBL" id="KZ084105">
    <property type="protein sequence ID" value="OSD02456.1"/>
    <property type="molecule type" value="Genomic_DNA"/>
</dbReference>
<feature type="region of interest" description="Disordered" evidence="1">
    <location>
        <begin position="63"/>
        <end position="102"/>
    </location>
</feature>
<organism evidence="2 3">
    <name type="scientific">Trametes coccinea (strain BRFM310)</name>
    <name type="common">Pycnoporus coccineus</name>
    <dbReference type="NCBI Taxonomy" id="1353009"/>
    <lineage>
        <taxon>Eukaryota</taxon>
        <taxon>Fungi</taxon>
        <taxon>Dikarya</taxon>
        <taxon>Basidiomycota</taxon>
        <taxon>Agaricomycotina</taxon>
        <taxon>Agaricomycetes</taxon>
        <taxon>Polyporales</taxon>
        <taxon>Polyporaceae</taxon>
        <taxon>Trametes</taxon>
    </lineage>
</organism>
<sequence length="102" mass="11107">MTELAGTDCGREGTDLANLRAMAVLGVAAVTRALVLVRATANKVAVGCVCVWLRRRRATKTKKADGLAFARRRDGRQRRRKPLWEGRHGSAARGGRPVLRGN</sequence>
<accession>A0A1Y2IMW7</accession>
<proteinExistence type="predicted"/>
<evidence type="ECO:0000313" key="2">
    <source>
        <dbReference type="EMBL" id="OSD02456.1"/>
    </source>
</evidence>
<protein>
    <submittedName>
        <fullName evidence="2">Uncharacterized protein</fullName>
    </submittedName>
</protein>
<evidence type="ECO:0000256" key="1">
    <source>
        <dbReference type="SAM" id="MobiDB-lite"/>
    </source>
</evidence>
<gene>
    <name evidence="2" type="ORF">PYCCODRAFT_403306</name>
</gene>
<dbReference type="Proteomes" id="UP000193067">
    <property type="component" value="Unassembled WGS sequence"/>
</dbReference>
<evidence type="ECO:0000313" key="3">
    <source>
        <dbReference type="Proteomes" id="UP000193067"/>
    </source>
</evidence>
<keyword evidence="3" id="KW-1185">Reference proteome</keyword>
<reference evidence="2 3" key="1">
    <citation type="journal article" date="2015" name="Biotechnol. Biofuels">
        <title>Enhanced degradation of softwood versus hardwood by the white-rot fungus Pycnoporus coccineus.</title>
        <authorList>
            <person name="Couturier M."/>
            <person name="Navarro D."/>
            <person name="Chevret D."/>
            <person name="Henrissat B."/>
            <person name="Piumi F."/>
            <person name="Ruiz-Duenas F.J."/>
            <person name="Martinez A.T."/>
            <person name="Grigoriev I.V."/>
            <person name="Riley R."/>
            <person name="Lipzen A."/>
            <person name="Berrin J.G."/>
            <person name="Master E.R."/>
            <person name="Rosso M.N."/>
        </authorList>
    </citation>
    <scope>NUCLEOTIDE SEQUENCE [LARGE SCALE GENOMIC DNA]</scope>
    <source>
        <strain evidence="2 3">BRFM310</strain>
    </source>
</reference>